<dbReference type="SUPFAM" id="SSF50044">
    <property type="entry name" value="SH3-domain"/>
    <property type="match status" value="1"/>
</dbReference>
<evidence type="ECO:0000256" key="1">
    <source>
        <dbReference type="ARBA" id="ARBA00004651"/>
    </source>
</evidence>
<feature type="transmembrane region" description="Helical" evidence="10">
    <location>
        <begin position="14"/>
        <end position="34"/>
    </location>
</feature>
<protein>
    <recommendedName>
        <fullName evidence="11">SH3 domain-containing protein</fullName>
    </recommendedName>
</protein>
<evidence type="ECO:0000259" key="11">
    <source>
        <dbReference type="PROSITE" id="PS50002"/>
    </source>
</evidence>
<keyword evidence="3 9" id="KW-0728">SH3 domain</keyword>
<feature type="transmembrane region" description="Helical" evidence="10">
    <location>
        <begin position="67"/>
        <end position="86"/>
    </location>
</feature>
<evidence type="ECO:0000256" key="10">
    <source>
        <dbReference type="SAM" id="Phobius"/>
    </source>
</evidence>
<keyword evidence="7" id="KW-0346">Stress response</keyword>
<dbReference type="AlphaFoldDB" id="A0A137PB53"/>
<dbReference type="PROSITE" id="PS50002">
    <property type="entry name" value="SH3"/>
    <property type="match status" value="1"/>
</dbReference>
<feature type="transmembrane region" description="Helical" evidence="10">
    <location>
        <begin position="40"/>
        <end position="60"/>
    </location>
</feature>
<dbReference type="STRING" id="796925.A0A137PB53"/>
<gene>
    <name evidence="12" type="ORF">CONCODRAFT_77951</name>
</gene>
<dbReference type="Proteomes" id="UP000070444">
    <property type="component" value="Unassembled WGS sequence"/>
</dbReference>
<dbReference type="GO" id="GO:0007232">
    <property type="term" value="P:osmosensory signaling pathway via Sho1 osmosensor"/>
    <property type="evidence" value="ECO:0007669"/>
    <property type="project" value="UniProtKB-ARBA"/>
</dbReference>
<dbReference type="OMA" id="NIVWIFY"/>
<dbReference type="GO" id="GO:0005886">
    <property type="term" value="C:plasma membrane"/>
    <property type="evidence" value="ECO:0007669"/>
    <property type="project" value="UniProtKB-SubCell"/>
</dbReference>
<accession>A0A137PB53</accession>
<reference evidence="12 13" key="1">
    <citation type="journal article" date="2015" name="Genome Biol. Evol.">
        <title>Phylogenomic analyses indicate that early fungi evolved digesting cell walls of algal ancestors of land plants.</title>
        <authorList>
            <person name="Chang Y."/>
            <person name="Wang S."/>
            <person name="Sekimoto S."/>
            <person name="Aerts A.L."/>
            <person name="Choi C."/>
            <person name="Clum A."/>
            <person name="LaButti K.M."/>
            <person name="Lindquist E.A."/>
            <person name="Yee Ngan C."/>
            <person name="Ohm R.A."/>
            <person name="Salamov A.A."/>
            <person name="Grigoriev I.V."/>
            <person name="Spatafora J.W."/>
            <person name="Berbee M.L."/>
        </authorList>
    </citation>
    <scope>NUCLEOTIDE SEQUENCE [LARGE SCALE GENOMIC DNA]</scope>
    <source>
        <strain evidence="12 13">NRRL 28638</strain>
    </source>
</reference>
<dbReference type="SMART" id="SM00326">
    <property type="entry name" value="SH3"/>
    <property type="match status" value="1"/>
</dbReference>
<evidence type="ECO:0000313" key="13">
    <source>
        <dbReference type="Proteomes" id="UP000070444"/>
    </source>
</evidence>
<evidence type="ECO:0000256" key="9">
    <source>
        <dbReference type="PROSITE-ProRule" id="PRU00192"/>
    </source>
</evidence>
<evidence type="ECO:0000256" key="6">
    <source>
        <dbReference type="ARBA" id="ARBA00022989"/>
    </source>
</evidence>
<keyword evidence="13" id="KW-1185">Reference proteome</keyword>
<evidence type="ECO:0000256" key="7">
    <source>
        <dbReference type="ARBA" id="ARBA00023016"/>
    </source>
</evidence>
<feature type="transmembrane region" description="Helical" evidence="10">
    <location>
        <begin position="98"/>
        <end position="118"/>
    </location>
</feature>
<dbReference type="GO" id="GO:0030833">
    <property type="term" value="P:regulation of actin filament polymerization"/>
    <property type="evidence" value="ECO:0007669"/>
    <property type="project" value="TreeGrafter"/>
</dbReference>
<dbReference type="PRINTS" id="PR00452">
    <property type="entry name" value="SH3DOMAIN"/>
</dbReference>
<evidence type="ECO:0000256" key="2">
    <source>
        <dbReference type="ARBA" id="ARBA00009739"/>
    </source>
</evidence>
<evidence type="ECO:0000256" key="5">
    <source>
        <dbReference type="ARBA" id="ARBA00022692"/>
    </source>
</evidence>
<evidence type="ECO:0000256" key="4">
    <source>
        <dbReference type="ARBA" id="ARBA00022475"/>
    </source>
</evidence>
<dbReference type="EMBL" id="KQ964459">
    <property type="protein sequence ID" value="KXN72162.1"/>
    <property type="molecule type" value="Genomic_DNA"/>
</dbReference>
<dbReference type="InterPro" id="IPR035522">
    <property type="entry name" value="Sho1_SH3"/>
</dbReference>
<dbReference type="CDD" id="cd11855">
    <property type="entry name" value="SH3_Sho1p"/>
    <property type="match status" value="1"/>
</dbReference>
<evidence type="ECO:0000313" key="12">
    <source>
        <dbReference type="EMBL" id="KXN72162.1"/>
    </source>
</evidence>
<keyword evidence="6 10" id="KW-1133">Transmembrane helix</keyword>
<keyword evidence="5 10" id="KW-0812">Transmembrane</keyword>
<feature type="domain" description="SH3" evidence="11">
    <location>
        <begin position="186"/>
        <end position="245"/>
    </location>
</feature>
<evidence type="ECO:0000256" key="8">
    <source>
        <dbReference type="ARBA" id="ARBA00023136"/>
    </source>
</evidence>
<organism evidence="12 13">
    <name type="scientific">Conidiobolus coronatus (strain ATCC 28846 / CBS 209.66 / NRRL 28638)</name>
    <name type="common">Delacroixia coronata</name>
    <dbReference type="NCBI Taxonomy" id="796925"/>
    <lineage>
        <taxon>Eukaryota</taxon>
        <taxon>Fungi</taxon>
        <taxon>Fungi incertae sedis</taxon>
        <taxon>Zoopagomycota</taxon>
        <taxon>Entomophthoromycotina</taxon>
        <taxon>Entomophthoromycetes</taxon>
        <taxon>Entomophthorales</taxon>
        <taxon>Ancylistaceae</taxon>
        <taxon>Conidiobolus</taxon>
    </lineage>
</organism>
<dbReference type="FunFam" id="2.30.30.40:FF:000213">
    <property type="entry name" value="High osmolarity signaling protein SHO1"/>
    <property type="match status" value="1"/>
</dbReference>
<dbReference type="OrthoDB" id="5983572at2759"/>
<dbReference type="Pfam" id="PF00018">
    <property type="entry name" value="SH3_1"/>
    <property type="match status" value="1"/>
</dbReference>
<sequence length="245" mass="27357">MALKFNRLASDKGFFYSFLLAIIAWIVAVTGAAMGEQSTFMWFVILFELCLFLFIVYTIVMSKVKMYKISIICYLSIGFVLCTYGKSTVDQWTYYDTAGYICTAGFVLLSFIFFYWILNFGTDGFIIISGKVVNPSNNNIAGADGINSGRSSFNFGTINTNKDLPNFRTSMPHISVNTSGSSYPTEYSLKAKALYSYEANSDDPNEISFAKGEILEVAENKGKWWQARKPDGSVGIVPSNYLQII</sequence>
<proteinExistence type="inferred from homology"/>
<comment type="similarity">
    <text evidence="2">Belongs to the SHO1 family.</text>
</comment>
<dbReference type="Gene3D" id="2.30.30.40">
    <property type="entry name" value="SH3 Domains"/>
    <property type="match status" value="1"/>
</dbReference>
<evidence type="ECO:0000256" key="3">
    <source>
        <dbReference type="ARBA" id="ARBA00022443"/>
    </source>
</evidence>
<keyword evidence="4" id="KW-1003">Cell membrane</keyword>
<comment type="subcellular location">
    <subcellularLocation>
        <location evidence="1">Cell membrane</location>
        <topology evidence="1">Multi-pass membrane protein</topology>
    </subcellularLocation>
</comment>
<dbReference type="InterPro" id="IPR036028">
    <property type="entry name" value="SH3-like_dom_sf"/>
</dbReference>
<keyword evidence="8 10" id="KW-0472">Membrane</keyword>
<dbReference type="PANTHER" id="PTHR15735:SF20">
    <property type="entry name" value="HIGH OSMOLARITY SIGNALING PROTEIN SHO1"/>
    <property type="match status" value="1"/>
</dbReference>
<dbReference type="PANTHER" id="PTHR15735">
    <property type="entry name" value="FCH AND DOUBLE SH3 DOMAINS PROTEIN"/>
    <property type="match status" value="1"/>
</dbReference>
<name>A0A137PB53_CONC2</name>
<dbReference type="InterPro" id="IPR001452">
    <property type="entry name" value="SH3_domain"/>
</dbReference>